<evidence type="ECO:0000256" key="9">
    <source>
        <dbReference type="RuleBase" id="RU367109"/>
    </source>
</evidence>
<evidence type="ECO:0000313" key="12">
    <source>
        <dbReference type="Proteomes" id="UP000078284"/>
    </source>
</evidence>
<dbReference type="Proteomes" id="UP000426265">
    <property type="component" value="Unassembled WGS sequence"/>
</dbReference>
<evidence type="ECO:0000256" key="7">
    <source>
        <dbReference type="ARBA" id="ARBA00022821"/>
    </source>
</evidence>
<keyword evidence="7 9" id="KW-0611">Plant defense</keyword>
<evidence type="ECO:0000256" key="2">
    <source>
        <dbReference type="ARBA" id="ARBA00006722"/>
    </source>
</evidence>
<accession>A0A178UED4</accession>
<dbReference type="PANTHER" id="PTHR36788">
    <property type="entry name" value="DEFENSIN-LIKE PROTEIN 183"/>
    <property type="match status" value="1"/>
</dbReference>
<feature type="chain" id="PRO_5034049556" description="Defensin-like protein" evidence="9">
    <location>
        <begin position="27"/>
        <end position="122"/>
    </location>
</feature>
<keyword evidence="6 9" id="KW-0732">Signal</keyword>
<dbReference type="AlphaFoldDB" id="A0A178UED4"/>
<reference evidence="10" key="2">
    <citation type="submission" date="2016-03" db="EMBL/GenBank/DDBJ databases">
        <title>Full-length assembly of Arabidopsis thaliana Ler reveals the complement of translocations and inversions.</title>
        <authorList>
            <person name="Zapata L."/>
            <person name="Schneeberger K."/>
            <person name="Ossowski S."/>
        </authorList>
    </citation>
    <scope>NUCLEOTIDE SEQUENCE [LARGE SCALE GENOMIC DNA]</scope>
    <source>
        <tissue evidence="10">Leaf</tissue>
    </source>
</reference>
<evidence type="ECO:0000256" key="8">
    <source>
        <dbReference type="ARBA" id="ARBA00023157"/>
    </source>
</evidence>
<dbReference type="EMBL" id="LUHQ01000005">
    <property type="protein sequence ID" value="OAO92266.1"/>
    <property type="molecule type" value="Genomic_DNA"/>
</dbReference>
<keyword evidence="8" id="KW-1015">Disulfide bond</keyword>
<keyword evidence="4 9" id="KW-0929">Antimicrobial</keyword>
<evidence type="ECO:0000256" key="4">
    <source>
        <dbReference type="ARBA" id="ARBA00022529"/>
    </source>
</evidence>
<dbReference type="PANTHER" id="PTHR36788:SF4">
    <property type="entry name" value="DEFENSIN-LIKE PROTEIN 181-RELATED"/>
    <property type="match status" value="1"/>
</dbReference>
<evidence type="ECO:0000313" key="10">
    <source>
        <dbReference type="EMBL" id="OAO92266.1"/>
    </source>
</evidence>
<protein>
    <recommendedName>
        <fullName evidence="9">Defensin-like protein</fullName>
    </recommendedName>
</protein>
<dbReference type="Proteomes" id="UP000078284">
    <property type="component" value="Chromosome 5"/>
</dbReference>
<keyword evidence="3 9" id="KW-0964">Secreted</keyword>
<organism evidence="10 12">
    <name type="scientific">Arabidopsis thaliana</name>
    <name type="common">Mouse-ear cress</name>
    <dbReference type="NCBI Taxonomy" id="3702"/>
    <lineage>
        <taxon>Eukaryota</taxon>
        <taxon>Viridiplantae</taxon>
        <taxon>Streptophyta</taxon>
        <taxon>Embryophyta</taxon>
        <taxon>Tracheophyta</taxon>
        <taxon>Spermatophyta</taxon>
        <taxon>Magnoliopsida</taxon>
        <taxon>eudicotyledons</taxon>
        <taxon>Gunneridae</taxon>
        <taxon>Pentapetalae</taxon>
        <taxon>rosids</taxon>
        <taxon>malvids</taxon>
        <taxon>Brassicales</taxon>
        <taxon>Brassicaceae</taxon>
        <taxon>Camelineae</taxon>
        <taxon>Arabidopsis</taxon>
    </lineage>
</organism>
<evidence type="ECO:0000313" key="11">
    <source>
        <dbReference type="EMBL" id="VYS68591.1"/>
    </source>
</evidence>
<evidence type="ECO:0000256" key="5">
    <source>
        <dbReference type="ARBA" id="ARBA00022577"/>
    </source>
</evidence>
<dbReference type="GO" id="GO:0050832">
    <property type="term" value="P:defense response to fungus"/>
    <property type="evidence" value="ECO:0007669"/>
    <property type="project" value="UniProtKB-UniRule"/>
</dbReference>
<gene>
    <name evidence="10" type="ordered locus">AXX17_At5g35580</name>
    <name evidence="11" type="ORF">AN1_LOCUS23979</name>
</gene>
<proteinExistence type="inferred from homology"/>
<comment type="similarity">
    <text evidence="2 9">Belongs to the DEFL family.</text>
</comment>
<dbReference type="ExpressionAtlas" id="A0A178UED4">
    <property type="expression patterns" value="baseline and differential"/>
</dbReference>
<reference evidence="11 13" key="3">
    <citation type="submission" date="2019-11" db="EMBL/GenBank/DDBJ databases">
        <authorList>
            <person name="Jiao W.-B."/>
            <person name="Schneeberger K."/>
        </authorList>
    </citation>
    <scope>NUCLEOTIDE SEQUENCE [LARGE SCALE GENOMIC DNA]</scope>
    <source>
        <strain evidence="13">cv. An-1</strain>
    </source>
</reference>
<comment type="subcellular location">
    <subcellularLocation>
        <location evidence="1 9">Secreted</location>
    </subcellularLocation>
</comment>
<keyword evidence="5 9" id="KW-0295">Fungicide</keyword>
<dbReference type="GO" id="GO:0031640">
    <property type="term" value="P:killing of cells of another organism"/>
    <property type="evidence" value="ECO:0007669"/>
    <property type="project" value="UniProtKB-UniRule"/>
</dbReference>
<dbReference type="EMBL" id="CACRSJ010000110">
    <property type="protein sequence ID" value="VYS68591.1"/>
    <property type="molecule type" value="Genomic_DNA"/>
</dbReference>
<evidence type="ECO:0000313" key="13">
    <source>
        <dbReference type="Proteomes" id="UP000426265"/>
    </source>
</evidence>
<dbReference type="InterPro" id="IPR039641">
    <property type="entry name" value="LCR"/>
</dbReference>
<reference evidence="12" key="1">
    <citation type="journal article" date="2016" name="Proc. Natl. Acad. Sci. U.S.A.">
        <title>Chromosome-level assembly of Arabidopsis thaliana Ler reveals the extent of translocation and inversion polymorphisms.</title>
        <authorList>
            <person name="Zapata L."/>
            <person name="Ding J."/>
            <person name="Willing E.M."/>
            <person name="Hartwig B."/>
            <person name="Bezdan D."/>
            <person name="Jiao W.B."/>
            <person name="Patel V."/>
            <person name="Velikkakam James G."/>
            <person name="Koornneef M."/>
            <person name="Ossowski S."/>
            <person name="Schneeberger K."/>
        </authorList>
    </citation>
    <scope>NUCLEOTIDE SEQUENCE [LARGE SCALE GENOMIC DNA]</scope>
    <source>
        <strain evidence="12">cv. Landsberg erecta</strain>
    </source>
</reference>
<evidence type="ECO:0000256" key="1">
    <source>
        <dbReference type="ARBA" id="ARBA00004613"/>
    </source>
</evidence>
<evidence type="ECO:0000256" key="6">
    <source>
        <dbReference type="ARBA" id="ARBA00022729"/>
    </source>
</evidence>
<feature type="signal peptide" evidence="9">
    <location>
        <begin position="1"/>
        <end position="26"/>
    </location>
</feature>
<sequence length="122" mass="13136">MERIPSLASLISLLIIFATVVNQTRASICNDRLGLCDGCDQRCKAKHGPSCESKCDGPVGMLLCTCTYECGPTKLCNGGLGNCGESCNEQCCDRNCAQRYNGGHGYCNTLDDFSLCLCKYPC</sequence>
<dbReference type="GO" id="GO:0005576">
    <property type="term" value="C:extracellular region"/>
    <property type="evidence" value="ECO:0007669"/>
    <property type="project" value="UniProtKB-SubCell"/>
</dbReference>
<name>A0A178UED4_ARATH</name>
<evidence type="ECO:0000256" key="3">
    <source>
        <dbReference type="ARBA" id="ARBA00022525"/>
    </source>
</evidence>